<dbReference type="InterPro" id="IPR011333">
    <property type="entry name" value="SKP1/BTB/POZ_sf"/>
</dbReference>
<dbReference type="Proteomes" id="UP001175000">
    <property type="component" value="Unassembled WGS sequence"/>
</dbReference>
<dbReference type="PANTHER" id="PTHR47843:SF5">
    <property type="entry name" value="BTB_POZ DOMAIN PROTEIN"/>
    <property type="match status" value="1"/>
</dbReference>
<dbReference type="EMBL" id="JAULSU010000005">
    <property type="protein sequence ID" value="KAK0617142.1"/>
    <property type="molecule type" value="Genomic_DNA"/>
</dbReference>
<dbReference type="CDD" id="cd18186">
    <property type="entry name" value="BTB_POZ_ZBTB_KLHL-like"/>
    <property type="match status" value="1"/>
</dbReference>
<dbReference type="PROSITE" id="PS50097">
    <property type="entry name" value="BTB"/>
    <property type="match status" value="1"/>
</dbReference>
<organism evidence="3 4">
    <name type="scientific">Immersiella caudata</name>
    <dbReference type="NCBI Taxonomy" id="314043"/>
    <lineage>
        <taxon>Eukaryota</taxon>
        <taxon>Fungi</taxon>
        <taxon>Dikarya</taxon>
        <taxon>Ascomycota</taxon>
        <taxon>Pezizomycotina</taxon>
        <taxon>Sordariomycetes</taxon>
        <taxon>Sordariomycetidae</taxon>
        <taxon>Sordariales</taxon>
        <taxon>Lasiosphaeriaceae</taxon>
        <taxon>Immersiella</taxon>
    </lineage>
</organism>
<feature type="domain" description="BTB" evidence="2">
    <location>
        <begin position="117"/>
        <end position="184"/>
    </location>
</feature>
<feature type="region of interest" description="Disordered" evidence="1">
    <location>
        <begin position="1"/>
        <end position="40"/>
    </location>
</feature>
<dbReference type="InterPro" id="IPR000210">
    <property type="entry name" value="BTB/POZ_dom"/>
</dbReference>
<feature type="compositionally biased region" description="Polar residues" evidence="1">
    <location>
        <begin position="80"/>
        <end position="95"/>
    </location>
</feature>
<reference evidence="3" key="1">
    <citation type="submission" date="2023-06" db="EMBL/GenBank/DDBJ databases">
        <title>Genome-scale phylogeny and comparative genomics of the fungal order Sordariales.</title>
        <authorList>
            <consortium name="Lawrence Berkeley National Laboratory"/>
            <person name="Hensen N."/>
            <person name="Bonometti L."/>
            <person name="Westerberg I."/>
            <person name="Brannstrom I.O."/>
            <person name="Guillou S."/>
            <person name="Cros-Aarteil S."/>
            <person name="Calhoun S."/>
            <person name="Haridas S."/>
            <person name="Kuo A."/>
            <person name="Mondo S."/>
            <person name="Pangilinan J."/>
            <person name="Riley R."/>
            <person name="Labutti K."/>
            <person name="Andreopoulos B."/>
            <person name="Lipzen A."/>
            <person name="Chen C."/>
            <person name="Yanf M."/>
            <person name="Daum C."/>
            <person name="Ng V."/>
            <person name="Clum A."/>
            <person name="Steindorff A."/>
            <person name="Ohm R."/>
            <person name="Martin F."/>
            <person name="Silar P."/>
            <person name="Natvig D."/>
            <person name="Lalanne C."/>
            <person name="Gautier V."/>
            <person name="Ament-Velasquez S.L."/>
            <person name="Kruys A."/>
            <person name="Hutchinson M.I."/>
            <person name="Powell A.J."/>
            <person name="Barry K."/>
            <person name="Miller A.N."/>
            <person name="Grigoriev I.V."/>
            <person name="Debuchy R."/>
            <person name="Gladieux P."/>
            <person name="Thoren M.H."/>
            <person name="Johannesson H."/>
        </authorList>
    </citation>
    <scope>NUCLEOTIDE SEQUENCE</scope>
    <source>
        <strain evidence="3">CBS 606.72</strain>
    </source>
</reference>
<dbReference type="Pfam" id="PF00651">
    <property type="entry name" value="BTB"/>
    <property type="match status" value="1"/>
</dbReference>
<keyword evidence="4" id="KW-1185">Reference proteome</keyword>
<protein>
    <recommendedName>
        <fullName evidence="2">BTB domain-containing protein</fullName>
    </recommendedName>
</protein>
<evidence type="ECO:0000313" key="3">
    <source>
        <dbReference type="EMBL" id="KAK0617142.1"/>
    </source>
</evidence>
<dbReference type="SUPFAM" id="SSF54695">
    <property type="entry name" value="POZ domain"/>
    <property type="match status" value="1"/>
</dbReference>
<dbReference type="Gene3D" id="3.30.710.10">
    <property type="entry name" value="Potassium Channel Kv1.1, Chain A"/>
    <property type="match status" value="1"/>
</dbReference>
<evidence type="ECO:0000313" key="4">
    <source>
        <dbReference type="Proteomes" id="UP001175000"/>
    </source>
</evidence>
<evidence type="ECO:0000256" key="1">
    <source>
        <dbReference type="SAM" id="MobiDB-lite"/>
    </source>
</evidence>
<accession>A0AA39WKP8</accession>
<feature type="region of interest" description="Disordered" evidence="1">
    <location>
        <begin position="80"/>
        <end position="108"/>
    </location>
</feature>
<feature type="compositionally biased region" description="Polar residues" evidence="1">
    <location>
        <begin position="7"/>
        <end position="30"/>
    </location>
</feature>
<sequence length="225" mass="24182">MDHQGRDSQVSALSEPSLASRSPPTASRPTGQRAIAPPAASQLSVASIATLPSGLNASNADSDVPKSGTDFCQNLACEISNQGHPRGPTLQTESSVVGGRMQQPLTHTRTRDRDTFTDFTLICGTDRHRVHKLVICTQSKLFNAACTGAFKEASSNEFDMPEDDPIMVSKMVEHPYSGRYEVGADSATQQGDESGHDVADSRVHARMFALADKYDIAGLLQFCEN</sequence>
<proteinExistence type="predicted"/>
<name>A0AA39WKP8_9PEZI</name>
<dbReference type="AlphaFoldDB" id="A0AA39WKP8"/>
<gene>
    <name evidence="3" type="ORF">B0T14DRAFT_259281</name>
</gene>
<dbReference type="PANTHER" id="PTHR47843">
    <property type="entry name" value="BTB DOMAIN-CONTAINING PROTEIN-RELATED"/>
    <property type="match status" value="1"/>
</dbReference>
<comment type="caution">
    <text evidence="3">The sequence shown here is derived from an EMBL/GenBank/DDBJ whole genome shotgun (WGS) entry which is preliminary data.</text>
</comment>
<evidence type="ECO:0000259" key="2">
    <source>
        <dbReference type="PROSITE" id="PS50097"/>
    </source>
</evidence>